<dbReference type="PROSITE" id="PS51257">
    <property type="entry name" value="PROKAR_LIPOPROTEIN"/>
    <property type="match status" value="1"/>
</dbReference>
<accession>A0A1G9ZHM3</accession>
<keyword evidence="2" id="KW-1185">Reference proteome</keyword>
<proteinExistence type="predicted"/>
<evidence type="ECO:0000313" key="2">
    <source>
        <dbReference type="Proteomes" id="UP000199370"/>
    </source>
</evidence>
<dbReference type="Proteomes" id="UP000199370">
    <property type="component" value="Unassembled WGS sequence"/>
</dbReference>
<name>A0A1G9ZHM3_9EURY</name>
<organism evidence="1 2">
    <name type="scientific">Haloarchaeobius iranensis</name>
    <dbReference type="NCBI Taxonomy" id="996166"/>
    <lineage>
        <taxon>Archaea</taxon>
        <taxon>Methanobacteriati</taxon>
        <taxon>Methanobacteriota</taxon>
        <taxon>Stenosarchaea group</taxon>
        <taxon>Halobacteria</taxon>
        <taxon>Halobacteriales</taxon>
        <taxon>Halorubellaceae</taxon>
        <taxon>Haloarchaeobius</taxon>
    </lineage>
</organism>
<protein>
    <recommendedName>
        <fullName evidence="3">Lipoprotein</fullName>
    </recommendedName>
</protein>
<reference evidence="1 2" key="1">
    <citation type="submission" date="2016-10" db="EMBL/GenBank/DDBJ databases">
        <authorList>
            <person name="de Groot N.N."/>
        </authorList>
    </citation>
    <scope>NUCLEOTIDE SEQUENCE [LARGE SCALE GENOMIC DNA]</scope>
    <source>
        <strain evidence="2">EB21,IBRC-M 10013,KCTC 4048</strain>
    </source>
</reference>
<evidence type="ECO:0000313" key="1">
    <source>
        <dbReference type="EMBL" id="SDN20066.1"/>
    </source>
</evidence>
<evidence type="ECO:0008006" key="3">
    <source>
        <dbReference type="Google" id="ProtNLM"/>
    </source>
</evidence>
<dbReference type="EMBL" id="FNIA01000020">
    <property type="protein sequence ID" value="SDN20066.1"/>
    <property type="molecule type" value="Genomic_DNA"/>
</dbReference>
<dbReference type="RefSeq" id="WP_175526478.1">
    <property type="nucleotide sequence ID" value="NZ_FNIA01000020.1"/>
</dbReference>
<gene>
    <name evidence="1" type="ORF">SAMN05192554_12024</name>
</gene>
<sequence length="151" mass="16934">MRRVPWSRLLVACLLVTAGCFTPDRERPREPSDYRVAANSDVDVPANATVVPPDVTNSYGNGTAENVAIVRFNETALAENETVRRTIEGTSRHDTNTTWIPAASYRTLWDVFERLPHRTWNSSAMTEPKIVVYVRYGGEVVRLELEPMVAG</sequence>
<dbReference type="AlphaFoldDB" id="A0A1G9ZHM3"/>